<sequence length="88" mass="9729">MDPVLRSELIRNGEMAQACYDAFDFDPSSRYCGNPCRVLASKCITSPFRSDVGCWFDEALRTQAVLLEAGFLNIFGIANSRAVSVWTG</sequence>
<dbReference type="Gramene" id="CDY09581">
    <property type="protein sequence ID" value="CDY09581"/>
    <property type="gene ID" value="GSBRNA2T00031195001"/>
</dbReference>
<keyword evidence="2" id="KW-1185">Reference proteome</keyword>
<dbReference type="STRING" id="3708.A0A078F8C9"/>
<name>A0A078F8C9_BRANA</name>
<accession>A0A078F8C9</accession>
<dbReference type="EMBL" id="LK031997">
    <property type="protein sequence ID" value="CDY09581.1"/>
    <property type="molecule type" value="Genomic_DNA"/>
</dbReference>
<protein>
    <submittedName>
        <fullName evidence="1">BnaC05g23380D protein</fullName>
    </submittedName>
</protein>
<organism evidence="1 2">
    <name type="scientific">Brassica napus</name>
    <name type="common">Rape</name>
    <dbReference type="NCBI Taxonomy" id="3708"/>
    <lineage>
        <taxon>Eukaryota</taxon>
        <taxon>Viridiplantae</taxon>
        <taxon>Streptophyta</taxon>
        <taxon>Embryophyta</taxon>
        <taxon>Tracheophyta</taxon>
        <taxon>Spermatophyta</taxon>
        <taxon>Magnoliopsida</taxon>
        <taxon>eudicotyledons</taxon>
        <taxon>Gunneridae</taxon>
        <taxon>Pentapetalae</taxon>
        <taxon>rosids</taxon>
        <taxon>malvids</taxon>
        <taxon>Brassicales</taxon>
        <taxon>Brassicaceae</taxon>
        <taxon>Brassiceae</taxon>
        <taxon>Brassica</taxon>
    </lineage>
</organism>
<reference evidence="1 2" key="1">
    <citation type="journal article" date="2014" name="Science">
        <title>Plant genetics. Early allopolyploid evolution in the post-Neolithic Brassica napus oilseed genome.</title>
        <authorList>
            <person name="Chalhoub B."/>
            <person name="Denoeud F."/>
            <person name="Liu S."/>
            <person name="Parkin I.A."/>
            <person name="Tang H."/>
            <person name="Wang X."/>
            <person name="Chiquet J."/>
            <person name="Belcram H."/>
            <person name="Tong C."/>
            <person name="Samans B."/>
            <person name="Correa M."/>
            <person name="Da Silva C."/>
            <person name="Just J."/>
            <person name="Falentin C."/>
            <person name="Koh C.S."/>
            <person name="Le Clainche I."/>
            <person name="Bernard M."/>
            <person name="Bento P."/>
            <person name="Noel B."/>
            <person name="Labadie K."/>
            <person name="Alberti A."/>
            <person name="Charles M."/>
            <person name="Arnaud D."/>
            <person name="Guo H."/>
            <person name="Daviaud C."/>
            <person name="Alamery S."/>
            <person name="Jabbari K."/>
            <person name="Zhao M."/>
            <person name="Edger P.P."/>
            <person name="Chelaifa H."/>
            <person name="Tack D."/>
            <person name="Lassalle G."/>
            <person name="Mestiri I."/>
            <person name="Schnel N."/>
            <person name="Le Paslier M.C."/>
            <person name="Fan G."/>
            <person name="Renault V."/>
            <person name="Bayer P.E."/>
            <person name="Golicz A.A."/>
            <person name="Manoli S."/>
            <person name="Lee T.H."/>
            <person name="Thi V.H."/>
            <person name="Chalabi S."/>
            <person name="Hu Q."/>
            <person name="Fan C."/>
            <person name="Tollenaere R."/>
            <person name="Lu Y."/>
            <person name="Battail C."/>
            <person name="Shen J."/>
            <person name="Sidebottom C.H."/>
            <person name="Wang X."/>
            <person name="Canaguier A."/>
            <person name="Chauveau A."/>
            <person name="Berard A."/>
            <person name="Deniot G."/>
            <person name="Guan M."/>
            <person name="Liu Z."/>
            <person name="Sun F."/>
            <person name="Lim Y.P."/>
            <person name="Lyons E."/>
            <person name="Town C.D."/>
            <person name="Bancroft I."/>
            <person name="Wang X."/>
            <person name="Meng J."/>
            <person name="Ma J."/>
            <person name="Pires J.C."/>
            <person name="King G.J."/>
            <person name="Brunel D."/>
            <person name="Delourme R."/>
            <person name="Renard M."/>
            <person name="Aury J.M."/>
            <person name="Adams K.L."/>
            <person name="Batley J."/>
            <person name="Snowdon R.J."/>
            <person name="Tost J."/>
            <person name="Edwards D."/>
            <person name="Zhou Y."/>
            <person name="Hua W."/>
            <person name="Sharpe A.G."/>
            <person name="Paterson A.H."/>
            <person name="Guan C."/>
            <person name="Wincker P."/>
        </authorList>
    </citation>
    <scope>NUCLEOTIDE SEQUENCE [LARGE SCALE GENOMIC DNA]</scope>
    <source>
        <strain evidence="2">cv. Darmor-bzh</strain>
    </source>
</reference>
<dbReference type="Proteomes" id="UP000028999">
    <property type="component" value="Unassembled WGS sequence"/>
</dbReference>
<dbReference type="InterPro" id="IPR029058">
    <property type="entry name" value="AB_hydrolase_fold"/>
</dbReference>
<dbReference type="Gene3D" id="3.40.50.1820">
    <property type="entry name" value="alpha/beta hydrolase"/>
    <property type="match status" value="1"/>
</dbReference>
<proteinExistence type="predicted"/>
<gene>
    <name evidence="1" type="primary">BnaC05g23380D</name>
    <name evidence="1" type="ORF">GSBRNA2T00031195001</name>
</gene>
<dbReference type="AlphaFoldDB" id="A0A078F8C9"/>
<dbReference type="PaxDb" id="3708-A0A078F8C9"/>
<evidence type="ECO:0000313" key="1">
    <source>
        <dbReference type="EMBL" id="CDY09581.1"/>
    </source>
</evidence>
<evidence type="ECO:0000313" key="2">
    <source>
        <dbReference type="Proteomes" id="UP000028999"/>
    </source>
</evidence>